<dbReference type="PROSITE" id="PS51257">
    <property type="entry name" value="PROKAR_LIPOPROTEIN"/>
    <property type="match status" value="1"/>
</dbReference>
<accession>A0A8X6L1Y4</accession>
<protein>
    <submittedName>
        <fullName evidence="2">Uncharacterized protein</fullName>
    </submittedName>
</protein>
<evidence type="ECO:0000256" key="1">
    <source>
        <dbReference type="SAM" id="SignalP"/>
    </source>
</evidence>
<dbReference type="EMBL" id="BMAO01033883">
    <property type="protein sequence ID" value="GFQ92511.1"/>
    <property type="molecule type" value="Genomic_DNA"/>
</dbReference>
<comment type="caution">
    <text evidence="2">The sequence shown here is derived from an EMBL/GenBank/DDBJ whole genome shotgun (WGS) entry which is preliminary data.</text>
</comment>
<dbReference type="Proteomes" id="UP000887116">
    <property type="component" value="Unassembled WGS sequence"/>
</dbReference>
<keyword evidence="3" id="KW-1185">Reference proteome</keyword>
<sequence>MSILLKSFIFLFAVLQSYPVLGIFQSCDMLRCHSSSLRDQLEAIDWVPSTEEHLETLCP</sequence>
<proteinExistence type="predicted"/>
<organism evidence="2 3">
    <name type="scientific">Trichonephila clavata</name>
    <name type="common">Joro spider</name>
    <name type="synonym">Nephila clavata</name>
    <dbReference type="NCBI Taxonomy" id="2740835"/>
    <lineage>
        <taxon>Eukaryota</taxon>
        <taxon>Metazoa</taxon>
        <taxon>Ecdysozoa</taxon>
        <taxon>Arthropoda</taxon>
        <taxon>Chelicerata</taxon>
        <taxon>Arachnida</taxon>
        <taxon>Araneae</taxon>
        <taxon>Araneomorphae</taxon>
        <taxon>Entelegynae</taxon>
        <taxon>Araneoidea</taxon>
        <taxon>Nephilidae</taxon>
        <taxon>Trichonephila</taxon>
    </lineage>
</organism>
<keyword evidence="1" id="KW-0732">Signal</keyword>
<reference evidence="2" key="1">
    <citation type="submission" date="2020-07" db="EMBL/GenBank/DDBJ databases">
        <title>Multicomponent nature underlies the extraordinary mechanical properties of spider dragline silk.</title>
        <authorList>
            <person name="Kono N."/>
            <person name="Nakamura H."/>
            <person name="Mori M."/>
            <person name="Yoshida Y."/>
            <person name="Ohtoshi R."/>
            <person name="Malay A.D."/>
            <person name="Moran D.A.P."/>
            <person name="Tomita M."/>
            <person name="Numata K."/>
            <person name="Arakawa K."/>
        </authorList>
    </citation>
    <scope>NUCLEOTIDE SEQUENCE</scope>
</reference>
<feature type="signal peptide" evidence="1">
    <location>
        <begin position="1"/>
        <end position="22"/>
    </location>
</feature>
<evidence type="ECO:0000313" key="3">
    <source>
        <dbReference type="Proteomes" id="UP000887116"/>
    </source>
</evidence>
<gene>
    <name evidence="2" type="ORF">TNCT_281501</name>
</gene>
<name>A0A8X6L1Y4_TRICU</name>
<feature type="chain" id="PRO_5036448290" evidence="1">
    <location>
        <begin position="23"/>
        <end position="59"/>
    </location>
</feature>
<dbReference type="AlphaFoldDB" id="A0A8X6L1Y4"/>
<evidence type="ECO:0000313" key="2">
    <source>
        <dbReference type="EMBL" id="GFQ92511.1"/>
    </source>
</evidence>
<feature type="non-terminal residue" evidence="2">
    <location>
        <position position="1"/>
    </location>
</feature>